<evidence type="ECO:0000259" key="3">
    <source>
        <dbReference type="Pfam" id="PF00038"/>
    </source>
</evidence>
<name>A0A5C6NT81_9TELE</name>
<dbReference type="GO" id="GO:0005198">
    <property type="term" value="F:structural molecule activity"/>
    <property type="evidence" value="ECO:0007669"/>
    <property type="project" value="InterPro"/>
</dbReference>
<dbReference type="AlphaFoldDB" id="A0A5C6NT81"/>
<dbReference type="Proteomes" id="UP000324091">
    <property type="component" value="Chromosome 18"/>
</dbReference>
<evidence type="ECO:0000256" key="2">
    <source>
        <dbReference type="ARBA" id="ARBA00023054"/>
    </source>
</evidence>
<dbReference type="InterPro" id="IPR039008">
    <property type="entry name" value="IF_rod_dom"/>
</dbReference>
<dbReference type="PANTHER" id="PTHR23239:SF367">
    <property type="entry name" value="KERATIN 15-RELATED"/>
    <property type="match status" value="1"/>
</dbReference>
<keyword evidence="5" id="KW-1185">Reference proteome</keyword>
<sequence>MGGKVTVEEDARRGKELEPWFQTMTTDVKKEVVLSTETLHTSKSEIGEVRRTLQNLEIQLQTQISRSDSVLHLLTPSKMPDGPQVLHTHVSPGGHHQQKDAVGATLAETKHRCSNMLAGCRGQLSQLRADLENQKFRYSQLLDIKTRLELDIAEYRRLLGGDFNGKWTPSEEW</sequence>
<dbReference type="GO" id="GO:0005882">
    <property type="term" value="C:intermediate filament"/>
    <property type="evidence" value="ECO:0007669"/>
    <property type="project" value="UniProtKB-KW"/>
</dbReference>
<evidence type="ECO:0000313" key="4">
    <source>
        <dbReference type="EMBL" id="TWW70483.1"/>
    </source>
</evidence>
<dbReference type="EMBL" id="RHFK02000010">
    <property type="protein sequence ID" value="TWW70483.1"/>
    <property type="molecule type" value="Genomic_DNA"/>
</dbReference>
<feature type="domain" description="IF rod" evidence="3">
    <location>
        <begin position="95"/>
        <end position="162"/>
    </location>
</feature>
<protein>
    <submittedName>
        <fullName evidence="4">Keratin, type I cytoskeletal 50 kDa GK50</fullName>
    </submittedName>
</protein>
<dbReference type="Gene3D" id="1.20.5.170">
    <property type="match status" value="1"/>
</dbReference>
<reference evidence="4 5" key="1">
    <citation type="submission" date="2019-04" db="EMBL/GenBank/DDBJ databases">
        <title>Chromosome genome assembly for Takifugu flavidus.</title>
        <authorList>
            <person name="Xiao S."/>
        </authorList>
    </citation>
    <scope>NUCLEOTIDE SEQUENCE [LARGE SCALE GENOMIC DNA]</scope>
    <source>
        <strain evidence="4">HTHZ2018</strain>
        <tissue evidence="4">Muscle</tissue>
    </source>
</reference>
<gene>
    <name evidence="4" type="ORF">D4764_18G0012890</name>
</gene>
<evidence type="ECO:0000256" key="1">
    <source>
        <dbReference type="ARBA" id="ARBA00022754"/>
    </source>
</evidence>
<dbReference type="Gene3D" id="1.20.5.500">
    <property type="entry name" value="Single helix bin"/>
    <property type="match status" value="1"/>
</dbReference>
<dbReference type="Pfam" id="PF00038">
    <property type="entry name" value="Filament"/>
    <property type="match status" value="1"/>
</dbReference>
<dbReference type="SUPFAM" id="SSF64593">
    <property type="entry name" value="Intermediate filament protein, coiled coil region"/>
    <property type="match status" value="1"/>
</dbReference>
<keyword evidence="1" id="KW-0403">Intermediate filament</keyword>
<organism evidence="4 5">
    <name type="scientific">Takifugu flavidus</name>
    <name type="common">sansaifugu</name>
    <dbReference type="NCBI Taxonomy" id="433684"/>
    <lineage>
        <taxon>Eukaryota</taxon>
        <taxon>Metazoa</taxon>
        <taxon>Chordata</taxon>
        <taxon>Craniata</taxon>
        <taxon>Vertebrata</taxon>
        <taxon>Euteleostomi</taxon>
        <taxon>Actinopterygii</taxon>
        <taxon>Neopterygii</taxon>
        <taxon>Teleostei</taxon>
        <taxon>Neoteleostei</taxon>
        <taxon>Acanthomorphata</taxon>
        <taxon>Eupercaria</taxon>
        <taxon>Tetraodontiformes</taxon>
        <taxon>Tetradontoidea</taxon>
        <taxon>Tetraodontidae</taxon>
        <taxon>Takifugu</taxon>
    </lineage>
</organism>
<proteinExistence type="predicted"/>
<comment type="caution">
    <text evidence="4">The sequence shown here is derived from an EMBL/GenBank/DDBJ whole genome shotgun (WGS) entry which is preliminary data.</text>
</comment>
<keyword evidence="2" id="KW-0175">Coiled coil</keyword>
<dbReference type="PANTHER" id="PTHR23239">
    <property type="entry name" value="INTERMEDIATE FILAMENT"/>
    <property type="match status" value="1"/>
</dbReference>
<evidence type="ECO:0000313" key="5">
    <source>
        <dbReference type="Proteomes" id="UP000324091"/>
    </source>
</evidence>
<accession>A0A5C6NT81</accession>
<dbReference type="InterPro" id="IPR002957">
    <property type="entry name" value="Keratin_I"/>
</dbReference>